<dbReference type="Pfam" id="PF03364">
    <property type="entry name" value="Polyketide_cyc"/>
    <property type="match status" value="1"/>
</dbReference>
<protein>
    <recommendedName>
        <fullName evidence="1">Coenzyme Q-binding protein COQ10 START domain-containing protein</fullName>
    </recommendedName>
</protein>
<dbReference type="Proteomes" id="UP001161017">
    <property type="component" value="Unassembled WGS sequence"/>
</dbReference>
<gene>
    <name evidence="2" type="ORF">OHK93_008224</name>
</gene>
<accession>A0AA43QN83</accession>
<organism evidence="2 3">
    <name type="scientific">Ramalina farinacea</name>
    <dbReference type="NCBI Taxonomy" id="258253"/>
    <lineage>
        <taxon>Eukaryota</taxon>
        <taxon>Fungi</taxon>
        <taxon>Dikarya</taxon>
        <taxon>Ascomycota</taxon>
        <taxon>Pezizomycotina</taxon>
        <taxon>Lecanoromycetes</taxon>
        <taxon>OSLEUM clade</taxon>
        <taxon>Lecanoromycetidae</taxon>
        <taxon>Lecanorales</taxon>
        <taxon>Lecanorineae</taxon>
        <taxon>Ramalinaceae</taxon>
        <taxon>Ramalina</taxon>
    </lineage>
</organism>
<reference evidence="2" key="1">
    <citation type="journal article" date="2023" name="Genome Biol. Evol.">
        <title>First Whole Genome Sequence and Flow Cytometry Genome Size Data for the Lichen-Forming Fungus Ramalina farinacea (Ascomycota).</title>
        <authorList>
            <person name="Llewellyn T."/>
            <person name="Mian S."/>
            <person name="Hill R."/>
            <person name="Leitch I.J."/>
            <person name="Gaya E."/>
        </authorList>
    </citation>
    <scope>NUCLEOTIDE SEQUENCE</scope>
    <source>
        <strain evidence="2">LIQ254RAFAR</strain>
    </source>
</reference>
<name>A0AA43QN83_9LECA</name>
<evidence type="ECO:0000313" key="3">
    <source>
        <dbReference type="Proteomes" id="UP001161017"/>
    </source>
</evidence>
<keyword evidence="3" id="KW-1185">Reference proteome</keyword>
<dbReference type="CDD" id="cd07822">
    <property type="entry name" value="SRPBCC_4"/>
    <property type="match status" value="1"/>
</dbReference>
<proteinExistence type="predicted"/>
<evidence type="ECO:0000259" key="1">
    <source>
        <dbReference type="Pfam" id="PF03364"/>
    </source>
</evidence>
<dbReference type="Gene3D" id="3.30.530.20">
    <property type="match status" value="1"/>
</dbReference>
<dbReference type="AlphaFoldDB" id="A0AA43QN83"/>
<dbReference type="SUPFAM" id="SSF55961">
    <property type="entry name" value="Bet v1-like"/>
    <property type="match status" value="1"/>
</dbReference>
<dbReference type="InterPro" id="IPR023393">
    <property type="entry name" value="START-like_dom_sf"/>
</dbReference>
<dbReference type="InterPro" id="IPR005031">
    <property type="entry name" value="COQ10_START"/>
</dbReference>
<comment type="caution">
    <text evidence="2">The sequence shown here is derived from an EMBL/GenBank/DDBJ whole genome shotgun (WGS) entry which is preliminary data.</text>
</comment>
<feature type="domain" description="Coenzyme Q-binding protein COQ10 START" evidence="1">
    <location>
        <begin position="36"/>
        <end position="86"/>
    </location>
</feature>
<dbReference type="EMBL" id="JAPUFD010000008">
    <property type="protein sequence ID" value="MDI1488947.1"/>
    <property type="molecule type" value="Genomic_DNA"/>
</dbReference>
<sequence length="221" mass="24905">MSQSSALPPWPPSNGLTTKIVPRKSAVFSMYGSTTIAAPGPLIWSVLRDVSNYPKWNTFCPSATIHEQKKSDVSESERQSLHLATQFTLGVVMNAAKPNKKTDTPCRVTDVSTPEEQSAYFPAETLESEGAFSADLGKTWRIAWTAEGNFVARGLRTERFSEIIDVGDGKCVYRTWECQGGVLARTVKWLYEKTLKEKFQLWCDDLKRECERQVQEENSRE</sequence>
<evidence type="ECO:0000313" key="2">
    <source>
        <dbReference type="EMBL" id="MDI1488947.1"/>
    </source>
</evidence>